<dbReference type="PROSITE" id="PS51257">
    <property type="entry name" value="PROKAR_LIPOPROTEIN"/>
    <property type="match status" value="1"/>
</dbReference>
<feature type="signal peptide" evidence="2">
    <location>
        <begin position="1"/>
        <end position="21"/>
    </location>
</feature>
<feature type="compositionally biased region" description="Polar residues" evidence="1">
    <location>
        <begin position="530"/>
        <end position="547"/>
    </location>
</feature>
<feature type="compositionally biased region" description="Polar residues" evidence="1">
    <location>
        <begin position="590"/>
        <end position="617"/>
    </location>
</feature>
<feature type="region of interest" description="Disordered" evidence="1">
    <location>
        <begin position="503"/>
        <end position="671"/>
    </location>
</feature>
<feature type="region of interest" description="Disordered" evidence="1">
    <location>
        <begin position="427"/>
        <end position="466"/>
    </location>
</feature>
<feature type="compositionally biased region" description="Polar residues" evidence="1">
    <location>
        <begin position="379"/>
        <end position="400"/>
    </location>
</feature>
<proteinExistence type="predicted"/>
<evidence type="ECO:0000256" key="1">
    <source>
        <dbReference type="SAM" id="MobiDB-lite"/>
    </source>
</evidence>
<dbReference type="AlphaFoldDB" id="A0A8K0RW33"/>
<feature type="compositionally biased region" description="Low complexity" evidence="1">
    <location>
        <begin position="120"/>
        <end position="166"/>
    </location>
</feature>
<sequence length="727" mass="75354">MLKRLGVFWALNLCLVPTVLAAASCSQLSGNIYTGPNSNKFDISCDTSTIGGHIFAYYSQGDEFQDCVDRCDEESTCIVALFLGSSGDCALIDSYVATRSFNGNDVAVKRPVAIQSTTLAEVPSSATTTTETTSPETTSPETTTVVSSTVEASSTETTLPETTSPETTIVVSSTVEASLPETTSPETTTVVSSIVEASSTGTTSPEATTVEPSTVKALSTESTLPETISTKDTTVEALSTETTSPETTSTKATTVEASSTEASSTEASSTEASSTETTPSGASSRSSEASSEVSLTSPESTLVTATTDSSYTSTTSIEISTDDCEDEPSSLETSTSAIASTATGSEIKPTNLSTSSLSPSTTIFESSEPPTSRPSTTSNASLISCSTSQGTRASESTSLPRFVTSQAVSALPTSPMTTVPYIYTTSGQVASSSRSSSSETKDAGSKTISDSGVPIMKTTSESRLPTSFPTSDCVWTVYLTMVKYVTCSTGVVAQTETTTTYVTADSKSGSYGPPVVQKPDGCIRGYQIDASGNSYPVPQPTMGSQGDSIDEKSQPFARPTPESPSGSRPSHKNGPPYIPAPITESKRTSLLEQGHGQHSVQPTQGSQVDSPDNNSHPSVPGQVLPEPKNGDPQSTQAEAAPTAISPYQLGTPVYPPPPPSSVHQGQQGMPTTFTIKTAITEESETPTVSLSATREVPSTPLSTSGANIYEPMLWKLVTGILIALQGL</sequence>
<organism evidence="3 4">
    <name type="scientific">Fusarium tricinctum</name>
    <dbReference type="NCBI Taxonomy" id="61284"/>
    <lineage>
        <taxon>Eukaryota</taxon>
        <taxon>Fungi</taxon>
        <taxon>Dikarya</taxon>
        <taxon>Ascomycota</taxon>
        <taxon>Pezizomycotina</taxon>
        <taxon>Sordariomycetes</taxon>
        <taxon>Hypocreomycetidae</taxon>
        <taxon>Hypocreales</taxon>
        <taxon>Nectriaceae</taxon>
        <taxon>Fusarium</taxon>
        <taxon>Fusarium tricinctum species complex</taxon>
    </lineage>
</organism>
<feature type="compositionally biased region" description="Low complexity" evidence="1">
    <location>
        <begin position="236"/>
        <end position="297"/>
    </location>
</feature>
<feature type="compositionally biased region" description="Low complexity" evidence="1">
    <location>
        <begin position="330"/>
        <end position="378"/>
    </location>
</feature>
<name>A0A8K0RW33_9HYPO</name>
<protein>
    <recommendedName>
        <fullName evidence="5">Proteoglycan</fullName>
    </recommendedName>
</protein>
<feature type="compositionally biased region" description="Acidic residues" evidence="1">
    <location>
        <begin position="320"/>
        <end position="329"/>
    </location>
</feature>
<feature type="compositionally biased region" description="Polar residues" evidence="1">
    <location>
        <begin position="457"/>
        <end position="466"/>
    </location>
</feature>
<keyword evidence="2" id="KW-0732">Signal</keyword>
<reference evidence="3" key="1">
    <citation type="journal article" date="2021" name="Nat. Commun.">
        <title>Genetic determinants of endophytism in the Arabidopsis root mycobiome.</title>
        <authorList>
            <person name="Mesny F."/>
            <person name="Miyauchi S."/>
            <person name="Thiergart T."/>
            <person name="Pickel B."/>
            <person name="Atanasova L."/>
            <person name="Karlsson M."/>
            <person name="Huettel B."/>
            <person name="Barry K.W."/>
            <person name="Haridas S."/>
            <person name="Chen C."/>
            <person name="Bauer D."/>
            <person name="Andreopoulos W."/>
            <person name="Pangilinan J."/>
            <person name="LaButti K."/>
            <person name="Riley R."/>
            <person name="Lipzen A."/>
            <person name="Clum A."/>
            <person name="Drula E."/>
            <person name="Henrissat B."/>
            <person name="Kohler A."/>
            <person name="Grigoriev I.V."/>
            <person name="Martin F.M."/>
            <person name="Hacquard S."/>
        </authorList>
    </citation>
    <scope>NUCLEOTIDE SEQUENCE</scope>
    <source>
        <strain evidence="3">MPI-SDFR-AT-0068</strain>
    </source>
</reference>
<dbReference type="EMBL" id="JAGPXF010000004">
    <property type="protein sequence ID" value="KAH7245023.1"/>
    <property type="molecule type" value="Genomic_DNA"/>
</dbReference>
<feature type="region of interest" description="Disordered" evidence="1">
    <location>
        <begin position="119"/>
        <end position="166"/>
    </location>
</feature>
<feature type="region of interest" description="Disordered" evidence="1">
    <location>
        <begin position="196"/>
        <end position="400"/>
    </location>
</feature>
<gene>
    <name evidence="3" type="ORF">BKA59DRAFT_526444</name>
</gene>
<feature type="chain" id="PRO_5035419895" description="Proteoglycan" evidence="2">
    <location>
        <begin position="22"/>
        <end position="727"/>
    </location>
</feature>
<keyword evidence="4" id="KW-1185">Reference proteome</keyword>
<dbReference type="Proteomes" id="UP000813427">
    <property type="component" value="Unassembled WGS sequence"/>
</dbReference>
<accession>A0A8K0RW33</accession>
<feature type="compositionally biased region" description="Low complexity" evidence="1">
    <location>
        <begin position="304"/>
        <end position="319"/>
    </location>
</feature>
<feature type="region of interest" description="Disordered" evidence="1">
    <location>
        <begin position="681"/>
        <end position="700"/>
    </location>
</feature>
<comment type="caution">
    <text evidence="3">The sequence shown here is derived from an EMBL/GenBank/DDBJ whole genome shotgun (WGS) entry which is preliminary data.</text>
</comment>
<dbReference type="OrthoDB" id="5106066at2759"/>
<evidence type="ECO:0000256" key="2">
    <source>
        <dbReference type="SAM" id="SignalP"/>
    </source>
</evidence>
<evidence type="ECO:0000313" key="3">
    <source>
        <dbReference type="EMBL" id="KAH7245023.1"/>
    </source>
</evidence>
<evidence type="ECO:0008006" key="5">
    <source>
        <dbReference type="Google" id="ProtNLM"/>
    </source>
</evidence>
<feature type="compositionally biased region" description="Polar residues" evidence="1">
    <location>
        <begin position="201"/>
        <end position="232"/>
    </location>
</feature>
<evidence type="ECO:0000313" key="4">
    <source>
        <dbReference type="Proteomes" id="UP000813427"/>
    </source>
</evidence>